<reference evidence="3" key="1">
    <citation type="submission" date="2009-12" db="EMBL/GenBank/DDBJ databases">
        <title>Complete sequence of Treponema primitia strain ZAS-2.</title>
        <authorList>
            <person name="Tetu S.G."/>
            <person name="Matson E."/>
            <person name="Ren Q."/>
            <person name="Seshadri R."/>
            <person name="Elbourne L."/>
            <person name="Hassan K.A."/>
            <person name="Durkin A."/>
            <person name="Radune D."/>
            <person name="Mohamoud Y."/>
            <person name="Shay R."/>
            <person name="Jin S."/>
            <person name="Zhang X."/>
            <person name="Lucey K."/>
            <person name="Ballor N.R."/>
            <person name="Ottesen E."/>
            <person name="Rosenthal R."/>
            <person name="Allen A."/>
            <person name="Leadbetter J.R."/>
            <person name="Paulsen I.T."/>
        </authorList>
    </citation>
    <scope>NUCLEOTIDE SEQUENCE [LARGE SCALE GENOMIC DNA]</scope>
    <source>
        <strain evidence="3">ATCC BAA-887 / DSM 12427 / ZAS-2</strain>
    </source>
</reference>
<organism evidence="2 3">
    <name type="scientific">Treponema primitia (strain ATCC BAA-887 / DSM 12427 / ZAS-2)</name>
    <dbReference type="NCBI Taxonomy" id="545694"/>
    <lineage>
        <taxon>Bacteria</taxon>
        <taxon>Pseudomonadati</taxon>
        <taxon>Spirochaetota</taxon>
        <taxon>Spirochaetia</taxon>
        <taxon>Spirochaetales</taxon>
        <taxon>Treponemataceae</taxon>
        <taxon>Treponema</taxon>
    </lineage>
</organism>
<gene>
    <name evidence="2" type="ordered locus">TREPR_1392</name>
</gene>
<name>F5YQP9_TREPZ</name>
<dbReference type="NCBIfam" id="TIGR02532">
    <property type="entry name" value="IV_pilin_GFxxxE"/>
    <property type="match status" value="1"/>
</dbReference>
<accession>F5YQP9</accession>
<feature type="transmembrane region" description="Helical" evidence="1">
    <location>
        <begin position="15"/>
        <end position="39"/>
    </location>
</feature>
<proteinExistence type="predicted"/>
<keyword evidence="3" id="KW-1185">Reference proteome</keyword>
<keyword evidence="1" id="KW-0812">Transmembrane</keyword>
<dbReference type="AlphaFoldDB" id="F5YQP9"/>
<evidence type="ECO:0000256" key="1">
    <source>
        <dbReference type="SAM" id="Phobius"/>
    </source>
</evidence>
<dbReference type="Proteomes" id="UP000009223">
    <property type="component" value="Chromosome"/>
</dbReference>
<dbReference type="eggNOG" id="ENOG5032QB8">
    <property type="taxonomic scope" value="Bacteria"/>
</dbReference>
<reference evidence="2 3" key="2">
    <citation type="journal article" date="2011" name="ISME J.">
        <title>RNA-seq reveals cooperative metabolic interactions between two termite-gut spirochete species in co-culture.</title>
        <authorList>
            <person name="Rosenthal A.Z."/>
            <person name="Matson E.G."/>
            <person name="Eldar A."/>
            <person name="Leadbetter J.R."/>
        </authorList>
    </citation>
    <scope>NUCLEOTIDE SEQUENCE [LARGE SCALE GENOMIC DNA]</scope>
    <source>
        <strain evidence="3">ATCC BAA-887 / DSM 12427 / ZAS-2</strain>
    </source>
</reference>
<dbReference type="HOGENOM" id="CLU_1577807_0_0_12"/>
<dbReference type="InterPro" id="IPR012902">
    <property type="entry name" value="N_methyl_site"/>
</dbReference>
<keyword evidence="1" id="KW-1133">Transmembrane helix</keyword>
<dbReference type="Pfam" id="PF07963">
    <property type="entry name" value="N_methyl"/>
    <property type="match status" value="1"/>
</dbReference>
<protein>
    <submittedName>
        <fullName evidence="2">Prepilin-type N-cleavage/methylation domain protein</fullName>
    </submittedName>
</protein>
<dbReference type="STRING" id="545694.TREPR_1392"/>
<dbReference type="OrthoDB" id="9845563at2"/>
<keyword evidence="1" id="KW-0472">Membrane</keyword>
<evidence type="ECO:0000313" key="3">
    <source>
        <dbReference type="Proteomes" id="UP000009223"/>
    </source>
</evidence>
<dbReference type="KEGG" id="tpi:TREPR_1392"/>
<dbReference type="EMBL" id="CP001843">
    <property type="protein sequence ID" value="AEF87015.1"/>
    <property type="molecule type" value="Genomic_DNA"/>
</dbReference>
<evidence type="ECO:0000313" key="2">
    <source>
        <dbReference type="EMBL" id="AEF87015.1"/>
    </source>
</evidence>
<sequence>MGTRDEGGFTLLETLAAMGILSILVCLIALSLSSSLATLGRSRNRLIFAVKLLKADALIRSRVNGIAIPYWETPSLEDGGSSLAIPWYKGEKESFLRIKAEEGRLILETDDGKKTETLTLLNDIESVELSLLRNDYDMPWGIAVTYIYKQQNYHTWAAFSSIPLGRDAP</sequence>
<dbReference type="RefSeq" id="WP_015708698.1">
    <property type="nucleotide sequence ID" value="NC_015578.1"/>
</dbReference>